<evidence type="ECO:0000256" key="8">
    <source>
        <dbReference type="ARBA" id="ARBA00023033"/>
    </source>
</evidence>
<dbReference type="PANTHER" id="PTHR46300">
    <property type="entry name" value="P450, PUTATIVE (EUROFUNG)-RELATED-RELATED"/>
    <property type="match status" value="1"/>
</dbReference>
<comment type="similarity">
    <text evidence="3 10">Belongs to the cytochrome P450 family.</text>
</comment>
<dbReference type="Gene3D" id="1.10.630.10">
    <property type="entry name" value="Cytochrome P450"/>
    <property type="match status" value="1"/>
</dbReference>
<dbReference type="EMBL" id="KN825063">
    <property type="protein sequence ID" value="KIK95116.1"/>
    <property type="molecule type" value="Genomic_DNA"/>
</dbReference>
<keyword evidence="7 9" id="KW-0408">Iron</keyword>
<feature type="binding site" description="axial binding residue" evidence="9">
    <location>
        <position position="385"/>
    </location>
    <ligand>
        <name>heme</name>
        <dbReference type="ChEBI" id="CHEBI:30413"/>
    </ligand>
    <ligandPart>
        <name>Fe</name>
        <dbReference type="ChEBI" id="CHEBI:18248"/>
    </ligandPart>
</feature>
<dbReference type="CDD" id="cd11065">
    <property type="entry name" value="CYP64-like"/>
    <property type="match status" value="1"/>
</dbReference>
<dbReference type="PRINTS" id="PR00463">
    <property type="entry name" value="EP450I"/>
</dbReference>
<dbReference type="InterPro" id="IPR001128">
    <property type="entry name" value="Cyt_P450"/>
</dbReference>
<dbReference type="GO" id="GO:0016705">
    <property type="term" value="F:oxidoreductase activity, acting on paired donors, with incorporation or reduction of molecular oxygen"/>
    <property type="evidence" value="ECO:0007669"/>
    <property type="project" value="InterPro"/>
</dbReference>
<dbReference type="GO" id="GO:0005506">
    <property type="term" value="F:iron ion binding"/>
    <property type="evidence" value="ECO:0007669"/>
    <property type="project" value="InterPro"/>
</dbReference>
<dbReference type="InterPro" id="IPR017972">
    <property type="entry name" value="Cyt_P450_CS"/>
</dbReference>
<evidence type="ECO:0000313" key="12">
    <source>
        <dbReference type="Proteomes" id="UP000054538"/>
    </source>
</evidence>
<dbReference type="OrthoDB" id="2789670at2759"/>
<organism evidence="11 12">
    <name type="scientific">Paxillus rubicundulus Ve08.2h10</name>
    <dbReference type="NCBI Taxonomy" id="930991"/>
    <lineage>
        <taxon>Eukaryota</taxon>
        <taxon>Fungi</taxon>
        <taxon>Dikarya</taxon>
        <taxon>Basidiomycota</taxon>
        <taxon>Agaricomycotina</taxon>
        <taxon>Agaricomycetes</taxon>
        <taxon>Agaricomycetidae</taxon>
        <taxon>Boletales</taxon>
        <taxon>Paxilineae</taxon>
        <taxon>Paxillaceae</taxon>
        <taxon>Paxillus</taxon>
    </lineage>
</organism>
<name>A0A0D0DY45_9AGAM</name>
<accession>A0A0D0DY45</accession>
<reference evidence="11 12" key="1">
    <citation type="submission" date="2014-04" db="EMBL/GenBank/DDBJ databases">
        <authorList>
            <consortium name="DOE Joint Genome Institute"/>
            <person name="Kuo A."/>
            <person name="Kohler A."/>
            <person name="Jargeat P."/>
            <person name="Nagy L.G."/>
            <person name="Floudas D."/>
            <person name="Copeland A."/>
            <person name="Barry K.W."/>
            <person name="Cichocki N."/>
            <person name="Veneault-Fourrey C."/>
            <person name="LaButti K."/>
            <person name="Lindquist E.A."/>
            <person name="Lipzen A."/>
            <person name="Lundell T."/>
            <person name="Morin E."/>
            <person name="Murat C."/>
            <person name="Sun H."/>
            <person name="Tunlid A."/>
            <person name="Henrissat B."/>
            <person name="Grigoriev I.V."/>
            <person name="Hibbett D.S."/>
            <person name="Martin F."/>
            <person name="Nordberg H.P."/>
            <person name="Cantor M.N."/>
            <person name="Hua S.X."/>
        </authorList>
    </citation>
    <scope>NUCLEOTIDE SEQUENCE [LARGE SCALE GENOMIC DNA]</scope>
    <source>
        <strain evidence="11 12">Ve08.2h10</strain>
    </source>
</reference>
<keyword evidence="5 9" id="KW-0479">Metal-binding</keyword>
<dbReference type="InterPro" id="IPR036396">
    <property type="entry name" value="Cyt_P450_sf"/>
</dbReference>
<sequence length="448" mass="50511">MKDPLATYKEWAKRYGDIVHTQILGQDMVVINSEKVARILGDQRGTVYADRPKSPLYRMFGINFITPLLEYGDEWRMHRKLYHSTMRAEAVDKYQDLCLSRAQDLIANLCQEKGSSMLEQYLHLYMAAIVLEVAYGHEVKGMKDPAVIAIHQLVRAMTTIITPERASIYIAFPSLERFPSWLPGLGFTTAAPQCKELFKKVLRDLFSDAKRQMDSNTLRQCMISDFFENKEISEADASNTIGGVYLAAEETTTTVLHTLILAMVLHPEVQAKAHAELDAVVGQGMVPTFGDRTQLPYLQAVICETMRWNPVATLGVPHATTQSDVYEGYYIPKGSTVIFNIWEMTRNCTDPERFDPDRFILPDGQLSPEATHFSSLLFGFGRRICPGRFFAEKAIWAAVTTILSTLRIDKAKDALGNDIEVKPVFVQAVAVQVAPFPCSITRRFAEKH</sequence>
<keyword evidence="6 10" id="KW-0560">Oxidoreductase</keyword>
<dbReference type="InterPro" id="IPR050364">
    <property type="entry name" value="Cytochrome_P450_fung"/>
</dbReference>
<dbReference type="STRING" id="930991.A0A0D0DY45"/>
<evidence type="ECO:0000256" key="10">
    <source>
        <dbReference type="RuleBase" id="RU000461"/>
    </source>
</evidence>
<dbReference type="AlphaFoldDB" id="A0A0D0DY45"/>
<evidence type="ECO:0008006" key="13">
    <source>
        <dbReference type="Google" id="ProtNLM"/>
    </source>
</evidence>
<gene>
    <name evidence="11" type="ORF">PAXRUDRAFT_407308</name>
</gene>
<comment type="pathway">
    <text evidence="2">Secondary metabolite biosynthesis.</text>
</comment>
<evidence type="ECO:0000256" key="7">
    <source>
        <dbReference type="ARBA" id="ARBA00023004"/>
    </source>
</evidence>
<evidence type="ECO:0000256" key="3">
    <source>
        <dbReference type="ARBA" id="ARBA00010617"/>
    </source>
</evidence>
<dbReference type="SUPFAM" id="SSF48264">
    <property type="entry name" value="Cytochrome P450"/>
    <property type="match status" value="1"/>
</dbReference>
<dbReference type="HOGENOM" id="CLU_001570_2_3_1"/>
<evidence type="ECO:0000313" key="11">
    <source>
        <dbReference type="EMBL" id="KIK95116.1"/>
    </source>
</evidence>
<dbReference type="PROSITE" id="PS00086">
    <property type="entry name" value="CYTOCHROME_P450"/>
    <property type="match status" value="1"/>
</dbReference>
<dbReference type="PRINTS" id="PR00385">
    <property type="entry name" value="P450"/>
</dbReference>
<dbReference type="InParanoid" id="A0A0D0DY45"/>
<dbReference type="GO" id="GO:0020037">
    <property type="term" value="F:heme binding"/>
    <property type="evidence" value="ECO:0007669"/>
    <property type="project" value="InterPro"/>
</dbReference>
<proteinExistence type="inferred from homology"/>
<comment type="cofactor">
    <cofactor evidence="1 9">
        <name>heme</name>
        <dbReference type="ChEBI" id="CHEBI:30413"/>
    </cofactor>
</comment>
<evidence type="ECO:0000256" key="9">
    <source>
        <dbReference type="PIRSR" id="PIRSR602401-1"/>
    </source>
</evidence>
<evidence type="ECO:0000256" key="4">
    <source>
        <dbReference type="ARBA" id="ARBA00022617"/>
    </source>
</evidence>
<dbReference type="Pfam" id="PF00067">
    <property type="entry name" value="p450"/>
    <property type="match status" value="1"/>
</dbReference>
<evidence type="ECO:0000256" key="1">
    <source>
        <dbReference type="ARBA" id="ARBA00001971"/>
    </source>
</evidence>
<keyword evidence="12" id="KW-1185">Reference proteome</keyword>
<dbReference type="Proteomes" id="UP000054538">
    <property type="component" value="Unassembled WGS sequence"/>
</dbReference>
<evidence type="ECO:0000256" key="6">
    <source>
        <dbReference type="ARBA" id="ARBA00023002"/>
    </source>
</evidence>
<dbReference type="InterPro" id="IPR002401">
    <property type="entry name" value="Cyt_P450_E_grp-I"/>
</dbReference>
<reference evidence="12" key="2">
    <citation type="submission" date="2015-01" db="EMBL/GenBank/DDBJ databases">
        <title>Evolutionary Origins and Diversification of the Mycorrhizal Mutualists.</title>
        <authorList>
            <consortium name="DOE Joint Genome Institute"/>
            <consortium name="Mycorrhizal Genomics Consortium"/>
            <person name="Kohler A."/>
            <person name="Kuo A."/>
            <person name="Nagy L.G."/>
            <person name="Floudas D."/>
            <person name="Copeland A."/>
            <person name="Barry K.W."/>
            <person name="Cichocki N."/>
            <person name="Veneault-Fourrey C."/>
            <person name="LaButti K."/>
            <person name="Lindquist E.A."/>
            <person name="Lipzen A."/>
            <person name="Lundell T."/>
            <person name="Morin E."/>
            <person name="Murat C."/>
            <person name="Riley R."/>
            <person name="Ohm R."/>
            <person name="Sun H."/>
            <person name="Tunlid A."/>
            <person name="Henrissat B."/>
            <person name="Grigoriev I.V."/>
            <person name="Hibbett D.S."/>
            <person name="Martin F."/>
        </authorList>
    </citation>
    <scope>NUCLEOTIDE SEQUENCE [LARGE SCALE GENOMIC DNA]</scope>
    <source>
        <strain evidence="12">Ve08.2h10</strain>
    </source>
</reference>
<evidence type="ECO:0000256" key="5">
    <source>
        <dbReference type="ARBA" id="ARBA00022723"/>
    </source>
</evidence>
<keyword evidence="4 9" id="KW-0349">Heme</keyword>
<keyword evidence="8 10" id="KW-0503">Monooxygenase</keyword>
<dbReference type="PANTHER" id="PTHR46300:SF5">
    <property type="entry name" value="CYTOCHROME P450"/>
    <property type="match status" value="1"/>
</dbReference>
<protein>
    <recommendedName>
        <fullName evidence="13">Cytochrome P450</fullName>
    </recommendedName>
</protein>
<evidence type="ECO:0000256" key="2">
    <source>
        <dbReference type="ARBA" id="ARBA00005179"/>
    </source>
</evidence>
<dbReference type="GO" id="GO:0004497">
    <property type="term" value="F:monooxygenase activity"/>
    <property type="evidence" value="ECO:0007669"/>
    <property type="project" value="UniProtKB-KW"/>
</dbReference>